<evidence type="ECO:0000313" key="2">
    <source>
        <dbReference type="Proteomes" id="UP001500843"/>
    </source>
</evidence>
<keyword evidence="2" id="KW-1185">Reference proteome</keyword>
<organism evidence="1 2">
    <name type="scientific">Promicromonospora umidemergens</name>
    <dbReference type="NCBI Taxonomy" id="629679"/>
    <lineage>
        <taxon>Bacteria</taxon>
        <taxon>Bacillati</taxon>
        <taxon>Actinomycetota</taxon>
        <taxon>Actinomycetes</taxon>
        <taxon>Micrococcales</taxon>
        <taxon>Promicromonosporaceae</taxon>
        <taxon>Promicromonospora</taxon>
    </lineage>
</organism>
<dbReference type="EMBL" id="BAABHM010000030">
    <property type="protein sequence ID" value="GAA4718890.1"/>
    <property type="molecule type" value="Genomic_DNA"/>
</dbReference>
<comment type="caution">
    <text evidence="1">The sequence shown here is derived from an EMBL/GenBank/DDBJ whole genome shotgun (WGS) entry which is preliminary data.</text>
</comment>
<name>A0ABP8Y186_9MICO</name>
<accession>A0ABP8Y186</accession>
<proteinExistence type="predicted"/>
<dbReference type="Proteomes" id="UP001500843">
    <property type="component" value="Unassembled WGS sequence"/>
</dbReference>
<protein>
    <submittedName>
        <fullName evidence="1">Uncharacterized protein</fullName>
    </submittedName>
</protein>
<sequence>MLAVQLADEEALYTGVVAAGKDAPPFVHFVFVKGAPGRIEAGLAPDGSPVAVDLSPNGWGAAVQAAARSPGFEF</sequence>
<gene>
    <name evidence="1" type="ORF">GCM10023198_48200</name>
</gene>
<evidence type="ECO:0000313" key="1">
    <source>
        <dbReference type="EMBL" id="GAA4718890.1"/>
    </source>
</evidence>
<reference evidence="2" key="1">
    <citation type="journal article" date="2019" name="Int. J. Syst. Evol. Microbiol.">
        <title>The Global Catalogue of Microorganisms (GCM) 10K type strain sequencing project: providing services to taxonomists for standard genome sequencing and annotation.</title>
        <authorList>
            <consortium name="The Broad Institute Genomics Platform"/>
            <consortium name="The Broad Institute Genome Sequencing Center for Infectious Disease"/>
            <person name="Wu L."/>
            <person name="Ma J."/>
        </authorList>
    </citation>
    <scope>NUCLEOTIDE SEQUENCE [LARGE SCALE GENOMIC DNA]</scope>
    <source>
        <strain evidence="2">JCM 17975</strain>
    </source>
</reference>